<evidence type="ECO:0000256" key="3">
    <source>
        <dbReference type="ARBA" id="ARBA00022692"/>
    </source>
</evidence>
<feature type="transmembrane region" description="Helical" evidence="7">
    <location>
        <begin position="80"/>
        <end position="100"/>
    </location>
</feature>
<dbReference type="GO" id="GO:0016020">
    <property type="term" value="C:membrane"/>
    <property type="evidence" value="ECO:0007669"/>
    <property type="project" value="UniProtKB-SubCell"/>
</dbReference>
<proteinExistence type="predicted"/>
<keyword evidence="5 7" id="KW-1133">Transmembrane helix</keyword>
<feature type="transmembrane region" description="Helical" evidence="7">
    <location>
        <begin position="120"/>
        <end position="141"/>
    </location>
</feature>
<keyword evidence="10" id="KW-1185">Reference proteome</keyword>
<protein>
    <recommendedName>
        <fullName evidence="8">Amino acid permease/ SLC12A domain-containing protein</fullName>
    </recommendedName>
</protein>
<dbReference type="RefSeq" id="XP_016227655.1">
    <property type="nucleotide sequence ID" value="XM_016368137.1"/>
</dbReference>
<feature type="transmembrane region" description="Helical" evidence="7">
    <location>
        <begin position="401"/>
        <end position="424"/>
    </location>
</feature>
<keyword evidence="6 7" id="KW-0472">Membrane</keyword>
<feature type="transmembrane region" description="Helical" evidence="7">
    <location>
        <begin position="481"/>
        <end position="502"/>
    </location>
</feature>
<dbReference type="FunFam" id="1.20.1740.10:FF:000070">
    <property type="entry name" value="Amino acid transporter (Eurofung)"/>
    <property type="match status" value="1"/>
</dbReference>
<evidence type="ECO:0000256" key="4">
    <source>
        <dbReference type="ARBA" id="ARBA00022970"/>
    </source>
</evidence>
<dbReference type="AlphaFoldDB" id="A0A0D1Y600"/>
<feature type="transmembrane region" description="Helical" evidence="7">
    <location>
        <begin position="270"/>
        <end position="291"/>
    </location>
</feature>
<dbReference type="PANTHER" id="PTHR43341">
    <property type="entry name" value="AMINO ACID PERMEASE"/>
    <property type="match status" value="1"/>
</dbReference>
<accession>A0A0D1Y600</accession>
<keyword evidence="2" id="KW-0813">Transport</keyword>
<evidence type="ECO:0000256" key="7">
    <source>
        <dbReference type="SAM" id="Phobius"/>
    </source>
</evidence>
<evidence type="ECO:0000313" key="9">
    <source>
        <dbReference type="EMBL" id="KIV96081.1"/>
    </source>
</evidence>
<evidence type="ECO:0000256" key="1">
    <source>
        <dbReference type="ARBA" id="ARBA00004141"/>
    </source>
</evidence>
<evidence type="ECO:0000313" key="10">
    <source>
        <dbReference type="Proteomes" id="UP000054302"/>
    </source>
</evidence>
<dbReference type="PANTHER" id="PTHR43341:SF37">
    <property type="entry name" value="AMINO ACID TRANSPORTER (EUROFUNG)"/>
    <property type="match status" value="1"/>
</dbReference>
<evidence type="ECO:0000259" key="8">
    <source>
        <dbReference type="Pfam" id="PF00324"/>
    </source>
</evidence>
<feature type="transmembrane region" description="Helical" evidence="7">
    <location>
        <begin position="233"/>
        <end position="258"/>
    </location>
</feature>
<feature type="transmembrane region" description="Helical" evidence="7">
    <location>
        <begin position="372"/>
        <end position="389"/>
    </location>
</feature>
<dbReference type="OMA" id="FIGTEAV"/>
<feature type="transmembrane region" description="Helical" evidence="7">
    <location>
        <begin position="195"/>
        <end position="213"/>
    </location>
</feature>
<reference evidence="9 10" key="1">
    <citation type="submission" date="2015-01" db="EMBL/GenBank/DDBJ databases">
        <title>The Genome Sequence of Exophiala mesophila CBS40295.</title>
        <authorList>
            <consortium name="The Broad Institute Genomics Platform"/>
            <person name="Cuomo C."/>
            <person name="de Hoog S."/>
            <person name="Gorbushina A."/>
            <person name="Stielow B."/>
            <person name="Teixiera M."/>
            <person name="Abouelleil A."/>
            <person name="Chapman S.B."/>
            <person name="Priest M."/>
            <person name="Young S.K."/>
            <person name="Wortman J."/>
            <person name="Nusbaum C."/>
            <person name="Birren B."/>
        </authorList>
    </citation>
    <scope>NUCLEOTIDE SEQUENCE [LARGE SCALE GENOMIC DNA]</scope>
    <source>
        <strain evidence="9 10">CBS 40295</strain>
    </source>
</reference>
<dbReference type="Pfam" id="PF00324">
    <property type="entry name" value="AA_permease"/>
    <property type="match status" value="1"/>
</dbReference>
<dbReference type="Gene3D" id="1.20.1740.10">
    <property type="entry name" value="Amino acid/polyamine transporter I"/>
    <property type="match status" value="1"/>
</dbReference>
<evidence type="ECO:0000256" key="5">
    <source>
        <dbReference type="ARBA" id="ARBA00022989"/>
    </source>
</evidence>
<feature type="transmembrane region" description="Helical" evidence="7">
    <location>
        <begin position="53"/>
        <end position="74"/>
    </location>
</feature>
<organism evidence="9 10">
    <name type="scientific">Exophiala mesophila</name>
    <name type="common">Black yeast-like fungus</name>
    <dbReference type="NCBI Taxonomy" id="212818"/>
    <lineage>
        <taxon>Eukaryota</taxon>
        <taxon>Fungi</taxon>
        <taxon>Dikarya</taxon>
        <taxon>Ascomycota</taxon>
        <taxon>Pezizomycotina</taxon>
        <taxon>Eurotiomycetes</taxon>
        <taxon>Chaetothyriomycetidae</taxon>
        <taxon>Chaetothyriales</taxon>
        <taxon>Herpotrichiellaceae</taxon>
        <taxon>Exophiala</taxon>
    </lineage>
</organism>
<dbReference type="InterPro" id="IPR004841">
    <property type="entry name" value="AA-permease/SLC12A_dom"/>
</dbReference>
<dbReference type="HOGENOM" id="CLU_007946_12_0_1"/>
<dbReference type="InterPro" id="IPR050524">
    <property type="entry name" value="APC_YAT"/>
</dbReference>
<dbReference type="PROSITE" id="PS00218">
    <property type="entry name" value="AMINO_ACID_PERMEASE_1"/>
    <property type="match status" value="1"/>
</dbReference>
<evidence type="ECO:0000256" key="2">
    <source>
        <dbReference type="ARBA" id="ARBA00022448"/>
    </source>
</evidence>
<gene>
    <name evidence="9" type="ORF">PV10_03661</name>
</gene>
<dbReference type="GO" id="GO:0015171">
    <property type="term" value="F:amino acid transmembrane transporter activity"/>
    <property type="evidence" value="ECO:0007669"/>
    <property type="project" value="TreeGrafter"/>
</dbReference>
<dbReference type="Proteomes" id="UP000054302">
    <property type="component" value="Unassembled WGS sequence"/>
</dbReference>
<dbReference type="PIRSF" id="PIRSF006060">
    <property type="entry name" value="AA_transporter"/>
    <property type="match status" value="1"/>
</dbReference>
<keyword evidence="3 7" id="KW-0812">Transmembrane</keyword>
<comment type="subcellular location">
    <subcellularLocation>
        <location evidence="1">Membrane</location>
        <topology evidence="1">Multi-pass membrane protein</topology>
    </subcellularLocation>
</comment>
<dbReference type="VEuPathDB" id="FungiDB:PV10_03661"/>
<feature type="domain" description="Amino acid permease/ SLC12A" evidence="8">
    <location>
        <begin position="52"/>
        <end position="505"/>
    </location>
</feature>
<feature type="transmembrane region" description="Helical" evidence="7">
    <location>
        <begin position="161"/>
        <end position="183"/>
    </location>
</feature>
<feature type="transmembrane region" description="Helical" evidence="7">
    <location>
        <begin position="445"/>
        <end position="469"/>
    </location>
</feature>
<dbReference type="GeneID" id="27321506"/>
<dbReference type="InterPro" id="IPR004840">
    <property type="entry name" value="Amino_acid_permease_CS"/>
</dbReference>
<dbReference type="STRING" id="212818.A0A0D1Y600"/>
<keyword evidence="4" id="KW-0029">Amino-acid transport</keyword>
<dbReference type="EMBL" id="KN847521">
    <property type="protein sequence ID" value="KIV96081.1"/>
    <property type="molecule type" value="Genomic_DNA"/>
</dbReference>
<sequence>MDPKITGSDYIQESKTPLDDLDTQKRNSITGDVYVQDHGADTELRRLLSTRHLTMIALGSSIGMGLWLGSGLSLVRGGPAGIFLGYCLSGAMIWSVAHSIGEMAVMYPLPSAFVQWTGKFIDPAAAFALGWAYYFSFAITIANELAAANTIISFWTEKVPIAGWISIWLVVLVIINVGAVTVFGEVEVVCSLIKFSWIFVVILSMIVISAGGGPNHESVGFRYWNQDAFPNGFKGWLTVMPVCIFAMAGSENAGLVAAETANPRKAVPRAVGSIWLRLSLFYLLGSLMITINVSPTDPDLFGQSGTNASPFVIAYRNAGIPTLAHMMNAIILLSVISCGSISIYAGARTAMGLAYLGMAPKQLKKADKLGRPWYGLVPVILLGGGLAYLNVSNSGAEVFGWFSNLTSLYTLFGWGMICLSHIRFRAAWKLQGRQPSELPWKSWTYPYAAWFGFIMCVLLIIVQFCLAVWPLGGGVTNAEDFFANYVSVLVIIVLYVGAKIYYRGRRWVDIGTVDLDFGRRFYVDDADKEKGHKRGFVGGAKKAASLLFT</sequence>
<dbReference type="OrthoDB" id="3900342at2759"/>
<evidence type="ECO:0000256" key="6">
    <source>
        <dbReference type="ARBA" id="ARBA00023136"/>
    </source>
</evidence>
<name>A0A0D1Y600_EXOME</name>
<feature type="transmembrane region" description="Helical" evidence="7">
    <location>
        <begin position="329"/>
        <end position="351"/>
    </location>
</feature>